<dbReference type="PRINTS" id="PR00445">
    <property type="entry name" value="HUPFHYPC"/>
</dbReference>
<dbReference type="InterPro" id="IPR019812">
    <property type="entry name" value="Hydgase_assmbl_chp_CS"/>
</dbReference>
<dbReference type="PANTHER" id="PTHR35177:SF2">
    <property type="entry name" value="HYDROGENASE MATURATION FACTOR HYBG"/>
    <property type="match status" value="1"/>
</dbReference>
<dbReference type="SUPFAM" id="SSF159127">
    <property type="entry name" value="HupF/HypC-like"/>
    <property type="match status" value="1"/>
</dbReference>
<gene>
    <name evidence="2" type="ORF">DI549_10385</name>
</gene>
<organism evidence="2 3">
    <name type="scientific">Ancylobacter novellus</name>
    <name type="common">Thiobacillus novellus</name>
    <dbReference type="NCBI Taxonomy" id="921"/>
    <lineage>
        <taxon>Bacteria</taxon>
        <taxon>Pseudomonadati</taxon>
        <taxon>Pseudomonadota</taxon>
        <taxon>Alphaproteobacteria</taxon>
        <taxon>Hyphomicrobiales</taxon>
        <taxon>Xanthobacteraceae</taxon>
        <taxon>Ancylobacter</taxon>
    </lineage>
</organism>
<dbReference type="AlphaFoldDB" id="A0A2W5R100"/>
<dbReference type="GO" id="GO:1902670">
    <property type="term" value="F:carbon dioxide binding"/>
    <property type="evidence" value="ECO:0007669"/>
    <property type="project" value="TreeGrafter"/>
</dbReference>
<accession>A0A2W5R100</accession>
<name>A0A2W5R100_ANCNO</name>
<dbReference type="InterPro" id="IPR001109">
    <property type="entry name" value="Hydrogenase_HupF/HypC"/>
</dbReference>
<reference evidence="2 3" key="1">
    <citation type="submission" date="2017-08" db="EMBL/GenBank/DDBJ databases">
        <title>Infants hospitalized years apart are colonized by the same room-sourced microbial strains.</title>
        <authorList>
            <person name="Brooks B."/>
            <person name="Olm M.R."/>
            <person name="Firek B.A."/>
            <person name="Baker R."/>
            <person name="Thomas B.C."/>
            <person name="Morowitz M.J."/>
            <person name="Banfield J.F."/>
        </authorList>
    </citation>
    <scope>NUCLEOTIDE SEQUENCE [LARGE SCALE GENOMIC DNA]</scope>
    <source>
        <strain evidence="2">S2_005_001_R2_27</strain>
    </source>
</reference>
<dbReference type="PROSITE" id="PS01097">
    <property type="entry name" value="HUPF_HYPC"/>
    <property type="match status" value="1"/>
</dbReference>
<dbReference type="PANTHER" id="PTHR35177">
    <property type="entry name" value="HYDROGENASE MATURATION FACTOR HYBG"/>
    <property type="match status" value="1"/>
</dbReference>
<dbReference type="EMBL" id="QFQD01000029">
    <property type="protein sequence ID" value="PZQ82792.1"/>
    <property type="molecule type" value="Genomic_DNA"/>
</dbReference>
<comment type="caution">
    <text evidence="2">The sequence shown here is derived from an EMBL/GenBank/DDBJ whole genome shotgun (WGS) entry which is preliminary data.</text>
</comment>
<evidence type="ECO:0000313" key="3">
    <source>
        <dbReference type="Proteomes" id="UP000248887"/>
    </source>
</evidence>
<comment type="similarity">
    <text evidence="1">Belongs to the HupF/HypC family.</text>
</comment>
<dbReference type="Gene3D" id="2.30.30.140">
    <property type="match status" value="1"/>
</dbReference>
<proteinExistence type="inferred from homology"/>
<evidence type="ECO:0000256" key="1">
    <source>
        <dbReference type="ARBA" id="ARBA00006018"/>
    </source>
</evidence>
<protein>
    <submittedName>
        <fullName evidence="2">Hydrogenase</fullName>
    </submittedName>
</protein>
<evidence type="ECO:0000313" key="2">
    <source>
        <dbReference type="EMBL" id="PZQ82792.1"/>
    </source>
</evidence>
<dbReference type="Pfam" id="PF01455">
    <property type="entry name" value="HupF_HypC"/>
    <property type="match status" value="1"/>
</dbReference>
<dbReference type="NCBIfam" id="TIGR00074">
    <property type="entry name" value="hypC_hupF"/>
    <property type="match status" value="1"/>
</dbReference>
<dbReference type="GO" id="GO:0051604">
    <property type="term" value="P:protein maturation"/>
    <property type="evidence" value="ECO:0007669"/>
    <property type="project" value="TreeGrafter"/>
</dbReference>
<dbReference type="Proteomes" id="UP000248887">
    <property type="component" value="Unassembled WGS sequence"/>
</dbReference>
<dbReference type="GO" id="GO:0005506">
    <property type="term" value="F:iron ion binding"/>
    <property type="evidence" value="ECO:0007669"/>
    <property type="project" value="TreeGrafter"/>
</dbReference>
<sequence>MCLGLPMRIETIEGWSGRCRHGEALHEVDLALLPEARPGDHVLVFLGAGRRLLDAEEAMRITQALTAVEAVMRGDATSIDAAFADLTGREPTLPPHLAAIVAARSSEPEETTP</sequence>